<dbReference type="InterPro" id="IPR013087">
    <property type="entry name" value="Znf_C2H2_type"/>
</dbReference>
<keyword evidence="1" id="KW-0863">Zinc-finger</keyword>
<dbReference type="SUPFAM" id="SSF57667">
    <property type="entry name" value="beta-beta-alpha zinc fingers"/>
    <property type="match status" value="1"/>
</dbReference>
<feature type="domain" description="C2H2-type" evidence="3">
    <location>
        <begin position="61"/>
        <end position="88"/>
    </location>
</feature>
<keyword evidence="1" id="KW-0862">Zinc</keyword>
<proteinExistence type="predicted"/>
<keyword evidence="1" id="KW-0479">Metal-binding</keyword>
<dbReference type="EMBL" id="JADCNL010000062">
    <property type="protein sequence ID" value="KAG0451378.1"/>
    <property type="molecule type" value="Genomic_DNA"/>
</dbReference>
<dbReference type="PANTHER" id="PTHR47593">
    <property type="entry name" value="ZINC FINGER PROTEIN 4-LIKE"/>
    <property type="match status" value="1"/>
</dbReference>
<protein>
    <recommendedName>
        <fullName evidence="3">C2H2-type domain-containing protein</fullName>
    </recommendedName>
</protein>
<reference evidence="6 7" key="1">
    <citation type="journal article" date="2020" name="Nat. Food">
        <title>A phased Vanilla planifolia genome enables genetic improvement of flavour and production.</title>
        <authorList>
            <person name="Hasing T."/>
            <person name="Tang H."/>
            <person name="Brym M."/>
            <person name="Khazi F."/>
            <person name="Huang T."/>
            <person name="Chambers A.H."/>
        </authorList>
    </citation>
    <scope>NUCLEOTIDE SEQUENCE [LARGE SCALE GENOMIC DNA]</scope>
    <source>
        <tissue evidence="4">Leaf</tissue>
    </source>
</reference>
<dbReference type="OrthoDB" id="1933825at2759"/>
<dbReference type="EMBL" id="JADCNM010000006">
    <property type="protein sequence ID" value="KAG0479058.1"/>
    <property type="molecule type" value="Genomic_DNA"/>
</dbReference>
<dbReference type="PROSITE" id="PS00028">
    <property type="entry name" value="ZINC_FINGER_C2H2_1"/>
    <property type="match status" value="1"/>
</dbReference>
<dbReference type="PROSITE" id="PS50157">
    <property type="entry name" value="ZINC_FINGER_C2H2_2"/>
    <property type="match status" value="1"/>
</dbReference>
<evidence type="ECO:0000256" key="1">
    <source>
        <dbReference type="PROSITE-ProRule" id="PRU00042"/>
    </source>
</evidence>
<evidence type="ECO:0000256" key="2">
    <source>
        <dbReference type="SAM" id="MobiDB-lite"/>
    </source>
</evidence>
<evidence type="ECO:0000259" key="3">
    <source>
        <dbReference type="PROSITE" id="PS50157"/>
    </source>
</evidence>
<keyword evidence="6" id="KW-1185">Reference proteome</keyword>
<dbReference type="InterPro" id="IPR036236">
    <property type="entry name" value="Znf_C2H2_sf"/>
</dbReference>
<comment type="caution">
    <text evidence="4">The sequence shown here is derived from an EMBL/GenBank/DDBJ whole genome shotgun (WGS) entry which is preliminary data.</text>
</comment>
<dbReference type="Gene3D" id="3.30.160.60">
    <property type="entry name" value="Classic Zinc Finger"/>
    <property type="match status" value="1"/>
</dbReference>
<sequence length="169" mass="18700">MTEREEKQGEYISNNMKAGSETGGYEGIEVGTKWLELTLGGSIPSSTENSSKDTPTPLKVFSCNFCVRKFYSSQALGGHQNAHKRERGAAKRSYRSQRTMLSLSARAFKQPNKEGSMAMATRFQDVDVGCATFALEEATKSLWPGSFQLISQASKEAKELHKLDLNLHL</sequence>
<feature type="region of interest" description="Disordered" evidence="2">
    <location>
        <begin position="1"/>
        <end position="24"/>
    </location>
</feature>
<dbReference type="GO" id="GO:0008270">
    <property type="term" value="F:zinc ion binding"/>
    <property type="evidence" value="ECO:0007669"/>
    <property type="project" value="UniProtKB-KW"/>
</dbReference>
<organism evidence="4 6">
    <name type="scientific">Vanilla planifolia</name>
    <name type="common">Vanilla</name>
    <dbReference type="NCBI Taxonomy" id="51239"/>
    <lineage>
        <taxon>Eukaryota</taxon>
        <taxon>Viridiplantae</taxon>
        <taxon>Streptophyta</taxon>
        <taxon>Embryophyta</taxon>
        <taxon>Tracheophyta</taxon>
        <taxon>Spermatophyta</taxon>
        <taxon>Magnoliopsida</taxon>
        <taxon>Liliopsida</taxon>
        <taxon>Asparagales</taxon>
        <taxon>Orchidaceae</taxon>
        <taxon>Vanilloideae</taxon>
        <taxon>Vanilleae</taxon>
        <taxon>Vanilla</taxon>
    </lineage>
</organism>
<name>A0A835PF02_VANPL</name>
<dbReference type="Proteomes" id="UP000636800">
    <property type="component" value="Unassembled WGS sequence"/>
</dbReference>
<dbReference type="InterPro" id="IPR053266">
    <property type="entry name" value="Zinc_finger_protein_7"/>
</dbReference>
<dbReference type="Proteomes" id="UP000639772">
    <property type="component" value="Chromosome 6"/>
</dbReference>
<evidence type="ECO:0000313" key="6">
    <source>
        <dbReference type="Proteomes" id="UP000636800"/>
    </source>
</evidence>
<gene>
    <name evidence="5" type="ORF">HPP92_013777</name>
    <name evidence="4" type="ORF">HPP92_026499</name>
</gene>
<evidence type="ECO:0000313" key="7">
    <source>
        <dbReference type="Proteomes" id="UP000639772"/>
    </source>
</evidence>
<dbReference type="PANTHER" id="PTHR47593:SF8">
    <property type="entry name" value="OS12G0581900 PROTEIN"/>
    <property type="match status" value="1"/>
</dbReference>
<evidence type="ECO:0000313" key="5">
    <source>
        <dbReference type="EMBL" id="KAG0479058.1"/>
    </source>
</evidence>
<accession>A0A835PF02</accession>
<evidence type="ECO:0000313" key="4">
    <source>
        <dbReference type="EMBL" id="KAG0451378.1"/>
    </source>
</evidence>
<dbReference type="AlphaFoldDB" id="A0A835PF02"/>